<reference evidence="7 8" key="1">
    <citation type="submission" date="2019-07" db="EMBL/GenBank/DDBJ databases">
        <title>Tepidimonas fonticaldi AT-A2 draft genome.</title>
        <authorList>
            <person name="Da Costa M.S."/>
            <person name="Froufe H.J.C."/>
            <person name="Egas C."/>
            <person name="Albuquerque L."/>
        </authorList>
    </citation>
    <scope>NUCLEOTIDE SEQUENCE [LARGE SCALE GENOMIC DNA]</scope>
    <source>
        <strain evidence="7 8">AT-A2</strain>
    </source>
</reference>
<dbReference type="Gene3D" id="1.10.760.10">
    <property type="entry name" value="Cytochrome c-like domain"/>
    <property type="match status" value="1"/>
</dbReference>
<dbReference type="GO" id="GO:0020037">
    <property type="term" value="F:heme binding"/>
    <property type="evidence" value="ECO:0007669"/>
    <property type="project" value="InterPro"/>
</dbReference>
<evidence type="ECO:0000259" key="6">
    <source>
        <dbReference type="PROSITE" id="PS51007"/>
    </source>
</evidence>
<evidence type="ECO:0000256" key="1">
    <source>
        <dbReference type="ARBA" id="ARBA00022617"/>
    </source>
</evidence>
<protein>
    <submittedName>
        <fullName evidence="7">Cytochrome c-551</fullName>
    </submittedName>
</protein>
<dbReference type="GO" id="GO:0009055">
    <property type="term" value="F:electron transfer activity"/>
    <property type="evidence" value="ECO:0007669"/>
    <property type="project" value="InterPro"/>
</dbReference>
<comment type="caution">
    <text evidence="7">The sequence shown here is derived from an EMBL/GenBank/DDBJ whole genome shotgun (WGS) entry which is preliminary data.</text>
</comment>
<organism evidence="7 8">
    <name type="scientific">Tepidimonas fonticaldi</name>
    <dbReference type="NCBI Taxonomy" id="1101373"/>
    <lineage>
        <taxon>Bacteria</taxon>
        <taxon>Pseudomonadati</taxon>
        <taxon>Pseudomonadota</taxon>
        <taxon>Betaproteobacteria</taxon>
        <taxon>Burkholderiales</taxon>
        <taxon>Tepidimonas</taxon>
    </lineage>
</organism>
<dbReference type="Pfam" id="PF13442">
    <property type="entry name" value="Cytochrome_CBB3"/>
    <property type="match status" value="1"/>
</dbReference>
<proteinExistence type="predicted"/>
<sequence>MNLRSLLSLLLAFPAFAALAQPAGEPDAARARALVHMVRQDCGSCHGMRLTGGLGPALTPAALADFPLENLAAVIYHGRPGTPMPPWKAMLSESEARWIAQRLQQGFPEEHAGTR</sequence>
<feature type="domain" description="Cytochrome c" evidence="6">
    <location>
        <begin position="26"/>
        <end position="107"/>
    </location>
</feature>
<evidence type="ECO:0000313" key="8">
    <source>
        <dbReference type="Proteomes" id="UP000316388"/>
    </source>
</evidence>
<evidence type="ECO:0000256" key="2">
    <source>
        <dbReference type="ARBA" id="ARBA00022723"/>
    </source>
</evidence>
<dbReference type="AlphaFoldDB" id="A0A554XMC1"/>
<dbReference type="Proteomes" id="UP000316388">
    <property type="component" value="Unassembled WGS sequence"/>
</dbReference>
<feature type="chain" id="PRO_5022141099" evidence="5">
    <location>
        <begin position="21"/>
        <end position="115"/>
    </location>
</feature>
<keyword evidence="5" id="KW-0732">Signal</keyword>
<dbReference type="InterPro" id="IPR009056">
    <property type="entry name" value="Cyt_c-like_dom"/>
</dbReference>
<dbReference type="RefSeq" id="WP_143969006.1">
    <property type="nucleotide sequence ID" value="NZ_VJOO01000012.1"/>
</dbReference>
<evidence type="ECO:0000256" key="5">
    <source>
        <dbReference type="SAM" id="SignalP"/>
    </source>
</evidence>
<gene>
    <name evidence="7" type="primary">cccA</name>
    <name evidence="7" type="ORF">Tfont_01539</name>
</gene>
<keyword evidence="1 4" id="KW-0349">Heme</keyword>
<keyword evidence="3 4" id="KW-0408">Iron</keyword>
<dbReference type="SUPFAM" id="SSF46626">
    <property type="entry name" value="Cytochrome c"/>
    <property type="match status" value="1"/>
</dbReference>
<name>A0A554XMC1_9BURK</name>
<dbReference type="PROSITE" id="PS51007">
    <property type="entry name" value="CYTC"/>
    <property type="match status" value="1"/>
</dbReference>
<keyword evidence="2 4" id="KW-0479">Metal-binding</keyword>
<dbReference type="InterPro" id="IPR036909">
    <property type="entry name" value="Cyt_c-like_dom_sf"/>
</dbReference>
<evidence type="ECO:0000256" key="3">
    <source>
        <dbReference type="ARBA" id="ARBA00023004"/>
    </source>
</evidence>
<evidence type="ECO:0000256" key="4">
    <source>
        <dbReference type="PROSITE-ProRule" id="PRU00433"/>
    </source>
</evidence>
<evidence type="ECO:0000313" key="7">
    <source>
        <dbReference type="EMBL" id="TSE36969.1"/>
    </source>
</evidence>
<feature type="signal peptide" evidence="5">
    <location>
        <begin position="1"/>
        <end position="20"/>
    </location>
</feature>
<dbReference type="EMBL" id="VJOO01000012">
    <property type="protein sequence ID" value="TSE36969.1"/>
    <property type="molecule type" value="Genomic_DNA"/>
</dbReference>
<accession>A0A554XMC1</accession>
<dbReference type="GO" id="GO:0046872">
    <property type="term" value="F:metal ion binding"/>
    <property type="evidence" value="ECO:0007669"/>
    <property type="project" value="UniProtKB-KW"/>
</dbReference>